<dbReference type="InterPro" id="IPR010389">
    <property type="entry name" value="Urate_ox_N"/>
</dbReference>
<dbReference type="RefSeq" id="WP_043753490.1">
    <property type="nucleotide sequence ID" value="NZ_AQQX01000014.1"/>
</dbReference>
<dbReference type="GO" id="GO:0046872">
    <property type="term" value="F:metal ion binding"/>
    <property type="evidence" value="ECO:0007669"/>
    <property type="project" value="UniProtKB-KW"/>
</dbReference>
<organism evidence="7 8">
    <name type="scientific">Pseudooceanicola atlanticus</name>
    <dbReference type="NCBI Taxonomy" id="1461694"/>
    <lineage>
        <taxon>Bacteria</taxon>
        <taxon>Pseudomonadati</taxon>
        <taxon>Pseudomonadota</taxon>
        <taxon>Alphaproteobacteria</taxon>
        <taxon>Rhodobacterales</taxon>
        <taxon>Paracoccaceae</taxon>
        <taxon>Pseudooceanicola</taxon>
    </lineage>
</organism>
<protein>
    <submittedName>
        <fullName evidence="7">Cysteine desulfurase</fullName>
    </submittedName>
</protein>
<feature type="transmembrane region" description="Helical" evidence="5">
    <location>
        <begin position="152"/>
        <end position="170"/>
    </location>
</feature>
<dbReference type="Pfam" id="PF06181">
    <property type="entry name" value="Urate_ox_N"/>
    <property type="match status" value="1"/>
</dbReference>
<feature type="transmembrane region" description="Helical" evidence="5">
    <location>
        <begin position="87"/>
        <end position="105"/>
    </location>
</feature>
<keyword evidence="5" id="KW-0472">Membrane</keyword>
<dbReference type="InterPro" id="IPR009056">
    <property type="entry name" value="Cyt_c-like_dom"/>
</dbReference>
<keyword evidence="3 4" id="KW-0408">Iron</keyword>
<dbReference type="SUPFAM" id="SSF46626">
    <property type="entry name" value="Cytochrome c"/>
    <property type="match status" value="1"/>
</dbReference>
<dbReference type="PROSITE" id="PS51007">
    <property type="entry name" value="CYTC"/>
    <property type="match status" value="1"/>
</dbReference>
<evidence type="ECO:0000256" key="4">
    <source>
        <dbReference type="PROSITE-ProRule" id="PRU00433"/>
    </source>
</evidence>
<evidence type="ECO:0000313" key="7">
    <source>
        <dbReference type="EMBL" id="KGM47149.1"/>
    </source>
</evidence>
<feature type="transmembrane region" description="Helical" evidence="5">
    <location>
        <begin position="117"/>
        <end position="140"/>
    </location>
</feature>
<reference evidence="7 8" key="1">
    <citation type="journal article" date="2015" name="Antonie Van Leeuwenhoek">
        <title>Pseudooceanicola atlanticus gen. nov. sp. nov., isolated from surface seawater of the Atlantic Ocean and reclassification of Oceanicola batsensis, Oceanicola marinus, Oceanicola nitratireducens, Oceanicola nanhaiensis, Oceanicola antarcticus and Oceanicola flagellatus, as Pseudooceanicola batsensis comb. nov., Pseudooceanicola marinus comb. nov., Pseudooceanicola nitratireducens comb. nov., Pseudooceanicola nanhaiensis comb. nov., Pseudooceanicola antarcticus comb. nov., and Pseudooceanicola flagellatus comb. nov.</title>
        <authorList>
            <person name="Lai Q."/>
            <person name="Li G."/>
            <person name="Liu X."/>
            <person name="Du Y."/>
            <person name="Sun F."/>
            <person name="Shao Z."/>
        </authorList>
    </citation>
    <scope>NUCLEOTIDE SEQUENCE [LARGE SCALE GENOMIC DNA]</scope>
    <source>
        <strain evidence="7 8">22II-s11g</strain>
    </source>
</reference>
<dbReference type="eggNOG" id="COG3748">
    <property type="taxonomic scope" value="Bacteria"/>
</dbReference>
<keyword evidence="1 4" id="KW-0349">Heme</keyword>
<dbReference type="InterPro" id="IPR036909">
    <property type="entry name" value="Cyt_c-like_dom_sf"/>
</dbReference>
<comment type="caution">
    <text evidence="7">The sequence shown here is derived from an EMBL/GenBank/DDBJ whole genome shotgun (WGS) entry which is preliminary data.</text>
</comment>
<feature type="transmembrane region" description="Helical" evidence="5">
    <location>
        <begin position="20"/>
        <end position="40"/>
    </location>
</feature>
<dbReference type="GO" id="GO:0020037">
    <property type="term" value="F:heme binding"/>
    <property type="evidence" value="ECO:0007669"/>
    <property type="project" value="InterPro"/>
</dbReference>
<sequence length="408" mass="45826">MYDLAAMGAWLEFAVRWTHVITAIAWIGSSFYFIALDLGLHRDRNLESGADGEEWQVHGGGFYHVQKYLVAPDKMPGDLIWFKWESYSTWLSGFALLFLVYYLGAEFYLVDPSVADISGPVAVLISLASLGFGWLAYDFICKSKFGDDNTRLMLALYVILVVLAYFYTSVFSGRAALLHLGAFTATIMSANVFFIIMPNQRIVVEDLKAGRVPDAKYGKIAKQRSTHNNYLTLPVIFMMLSNHYPLAFASEYNWIIASLVFLMGVTIRHFFNSIHARKGNPTWTWLATALLFILVMWLSTAPMFRADEPEEATGAAVRFVEAEGWEDVHQIVLGRCSMCHAAEPGWDGLHWAPKGIRLETEAQIARQARAIYLQAGLTHAMPPANLSFIEEEERATIVAWYEAATSGE</sequence>
<evidence type="ECO:0000313" key="8">
    <source>
        <dbReference type="Proteomes" id="UP000030004"/>
    </source>
</evidence>
<evidence type="ECO:0000256" key="1">
    <source>
        <dbReference type="ARBA" id="ARBA00022617"/>
    </source>
</evidence>
<dbReference type="AlphaFoldDB" id="A0A0A0E9K6"/>
<evidence type="ECO:0000259" key="6">
    <source>
        <dbReference type="PROSITE" id="PS51007"/>
    </source>
</evidence>
<dbReference type="OrthoDB" id="9787495at2"/>
<keyword evidence="8" id="KW-1185">Reference proteome</keyword>
<name>A0A0A0E9K6_9RHOB</name>
<dbReference type="GO" id="GO:0009055">
    <property type="term" value="F:electron transfer activity"/>
    <property type="evidence" value="ECO:0007669"/>
    <property type="project" value="InterPro"/>
</dbReference>
<dbReference type="EMBL" id="AQQX01000014">
    <property type="protein sequence ID" value="KGM47149.1"/>
    <property type="molecule type" value="Genomic_DNA"/>
</dbReference>
<evidence type="ECO:0000256" key="2">
    <source>
        <dbReference type="ARBA" id="ARBA00022723"/>
    </source>
</evidence>
<feature type="transmembrane region" description="Helical" evidence="5">
    <location>
        <begin position="176"/>
        <end position="197"/>
    </location>
</feature>
<feature type="domain" description="Cytochrome c" evidence="6">
    <location>
        <begin position="309"/>
        <end position="405"/>
    </location>
</feature>
<feature type="transmembrane region" description="Helical" evidence="5">
    <location>
        <begin position="283"/>
        <end position="304"/>
    </location>
</feature>
<evidence type="ECO:0000256" key="3">
    <source>
        <dbReference type="ARBA" id="ARBA00023004"/>
    </source>
</evidence>
<evidence type="ECO:0000256" key="5">
    <source>
        <dbReference type="SAM" id="Phobius"/>
    </source>
</evidence>
<accession>A0A0A0E9K6</accession>
<keyword evidence="5" id="KW-1133">Transmembrane helix</keyword>
<keyword evidence="2 4" id="KW-0479">Metal-binding</keyword>
<proteinExistence type="predicted"/>
<gene>
    <name evidence="7" type="ORF">ATO9_20155</name>
</gene>
<dbReference type="Proteomes" id="UP000030004">
    <property type="component" value="Unassembled WGS sequence"/>
</dbReference>
<dbReference type="STRING" id="1461694.ATO9_20155"/>
<feature type="transmembrane region" description="Helical" evidence="5">
    <location>
        <begin position="252"/>
        <end position="271"/>
    </location>
</feature>
<keyword evidence="5" id="KW-0812">Transmembrane</keyword>